<dbReference type="Proteomes" id="UP000828390">
    <property type="component" value="Unassembled WGS sequence"/>
</dbReference>
<comment type="caution">
    <text evidence="1">The sequence shown here is derived from an EMBL/GenBank/DDBJ whole genome shotgun (WGS) entry which is preliminary data.</text>
</comment>
<evidence type="ECO:0000313" key="2">
    <source>
        <dbReference type="Proteomes" id="UP000828390"/>
    </source>
</evidence>
<gene>
    <name evidence="1" type="ORF">DPMN_114380</name>
</gene>
<dbReference type="EMBL" id="JAIWYP010000004">
    <property type="protein sequence ID" value="KAH3840922.1"/>
    <property type="molecule type" value="Genomic_DNA"/>
</dbReference>
<sequence>MTFGQKICPNDILDKSKDGSGLLSVSMKFWQKIWPNDILGKFEIGSDECLRNFWCPSESDNFLPGIAFRCEEGTFHPFTDANSADDCMPCPVGKICLPGLDPEPCPKGFSCLGGPGVHPCIVGNFYDIIRFSSLLLI</sequence>
<evidence type="ECO:0000313" key="1">
    <source>
        <dbReference type="EMBL" id="KAH3840922.1"/>
    </source>
</evidence>
<dbReference type="AlphaFoldDB" id="A0A9D4KJA6"/>
<keyword evidence="2" id="KW-1185">Reference proteome</keyword>
<reference evidence="1" key="2">
    <citation type="submission" date="2020-11" db="EMBL/GenBank/DDBJ databases">
        <authorList>
            <person name="McCartney M.A."/>
            <person name="Auch B."/>
            <person name="Kono T."/>
            <person name="Mallez S."/>
            <person name="Becker A."/>
            <person name="Gohl D.M."/>
            <person name="Silverstein K.A.T."/>
            <person name="Koren S."/>
            <person name="Bechman K.B."/>
            <person name="Herman A."/>
            <person name="Abrahante J.E."/>
            <person name="Garbe J."/>
        </authorList>
    </citation>
    <scope>NUCLEOTIDE SEQUENCE</scope>
    <source>
        <strain evidence="1">Duluth1</strain>
        <tissue evidence="1">Whole animal</tissue>
    </source>
</reference>
<proteinExistence type="predicted"/>
<accession>A0A9D4KJA6</accession>
<reference evidence="1" key="1">
    <citation type="journal article" date="2019" name="bioRxiv">
        <title>The Genome of the Zebra Mussel, Dreissena polymorpha: A Resource for Invasive Species Research.</title>
        <authorList>
            <person name="McCartney M.A."/>
            <person name="Auch B."/>
            <person name="Kono T."/>
            <person name="Mallez S."/>
            <person name="Zhang Y."/>
            <person name="Obille A."/>
            <person name="Becker A."/>
            <person name="Abrahante J.E."/>
            <person name="Garbe J."/>
            <person name="Badalamenti J.P."/>
            <person name="Herman A."/>
            <person name="Mangelson H."/>
            <person name="Liachko I."/>
            <person name="Sullivan S."/>
            <person name="Sone E.D."/>
            <person name="Koren S."/>
            <person name="Silverstein K.A.T."/>
            <person name="Beckman K.B."/>
            <person name="Gohl D.M."/>
        </authorList>
    </citation>
    <scope>NUCLEOTIDE SEQUENCE</scope>
    <source>
        <strain evidence="1">Duluth1</strain>
        <tissue evidence="1">Whole animal</tissue>
    </source>
</reference>
<protein>
    <submittedName>
        <fullName evidence="1">Uncharacterized protein</fullName>
    </submittedName>
</protein>
<organism evidence="1 2">
    <name type="scientific">Dreissena polymorpha</name>
    <name type="common">Zebra mussel</name>
    <name type="synonym">Mytilus polymorpha</name>
    <dbReference type="NCBI Taxonomy" id="45954"/>
    <lineage>
        <taxon>Eukaryota</taxon>
        <taxon>Metazoa</taxon>
        <taxon>Spiralia</taxon>
        <taxon>Lophotrochozoa</taxon>
        <taxon>Mollusca</taxon>
        <taxon>Bivalvia</taxon>
        <taxon>Autobranchia</taxon>
        <taxon>Heteroconchia</taxon>
        <taxon>Euheterodonta</taxon>
        <taxon>Imparidentia</taxon>
        <taxon>Neoheterodontei</taxon>
        <taxon>Myida</taxon>
        <taxon>Dreissenoidea</taxon>
        <taxon>Dreissenidae</taxon>
        <taxon>Dreissena</taxon>
    </lineage>
</organism>
<name>A0A9D4KJA6_DREPO</name>